<dbReference type="GO" id="GO:0016020">
    <property type="term" value="C:membrane"/>
    <property type="evidence" value="ECO:0007669"/>
    <property type="project" value="GOC"/>
</dbReference>
<comment type="caution">
    <text evidence="4">The sequence shown here is derived from an EMBL/GenBank/DDBJ whole genome shotgun (WGS) entry which is preliminary data.</text>
</comment>
<gene>
    <name evidence="4" type="ORF">LSAT_V11C700375850</name>
</gene>
<dbReference type="InterPro" id="IPR033308">
    <property type="entry name" value="PGAP5/Cdc1/Ted1"/>
</dbReference>
<evidence type="ECO:0000256" key="2">
    <source>
        <dbReference type="SAM" id="Coils"/>
    </source>
</evidence>
<protein>
    <submittedName>
        <fullName evidence="4">Uncharacterized protein</fullName>
    </submittedName>
</protein>
<keyword evidence="2" id="KW-0175">Coiled coil</keyword>
<feature type="region of interest" description="Disordered" evidence="3">
    <location>
        <begin position="93"/>
        <end position="122"/>
    </location>
</feature>
<dbReference type="EMBL" id="NBSK02000007">
    <property type="protein sequence ID" value="KAJ0195910.1"/>
    <property type="molecule type" value="Genomic_DNA"/>
</dbReference>
<name>A0A9R1X0F8_LACSA</name>
<reference evidence="4 5" key="1">
    <citation type="journal article" date="2017" name="Nat. Commun.">
        <title>Genome assembly with in vitro proximity ligation data and whole-genome triplication in lettuce.</title>
        <authorList>
            <person name="Reyes-Chin-Wo S."/>
            <person name="Wang Z."/>
            <person name="Yang X."/>
            <person name="Kozik A."/>
            <person name="Arikit S."/>
            <person name="Song C."/>
            <person name="Xia L."/>
            <person name="Froenicke L."/>
            <person name="Lavelle D.O."/>
            <person name="Truco M.J."/>
            <person name="Xia R."/>
            <person name="Zhu S."/>
            <person name="Xu C."/>
            <person name="Xu H."/>
            <person name="Xu X."/>
            <person name="Cox K."/>
            <person name="Korf I."/>
            <person name="Meyers B.C."/>
            <person name="Michelmore R.W."/>
        </authorList>
    </citation>
    <scope>NUCLEOTIDE SEQUENCE [LARGE SCALE GENOMIC DNA]</scope>
    <source>
        <strain evidence="5">cv. Salinas</strain>
        <tissue evidence="4">Seedlings</tissue>
    </source>
</reference>
<accession>A0A9R1X0F8</accession>
<dbReference type="SUPFAM" id="SSF56300">
    <property type="entry name" value="Metallo-dependent phosphatases"/>
    <property type="match status" value="1"/>
</dbReference>
<evidence type="ECO:0000313" key="4">
    <source>
        <dbReference type="EMBL" id="KAJ0195910.1"/>
    </source>
</evidence>
<dbReference type="GO" id="GO:0006506">
    <property type="term" value="P:GPI anchor biosynthetic process"/>
    <property type="evidence" value="ECO:0000318"/>
    <property type="project" value="GO_Central"/>
</dbReference>
<dbReference type="PANTHER" id="PTHR13315">
    <property type="entry name" value="METALLO PHOSPHOESTERASE RELATED"/>
    <property type="match status" value="1"/>
</dbReference>
<evidence type="ECO:0000313" key="5">
    <source>
        <dbReference type="Proteomes" id="UP000235145"/>
    </source>
</evidence>
<dbReference type="InterPro" id="IPR029052">
    <property type="entry name" value="Metallo-depent_PP-like"/>
</dbReference>
<dbReference type="GO" id="GO:0005783">
    <property type="term" value="C:endoplasmic reticulum"/>
    <property type="evidence" value="ECO:0000318"/>
    <property type="project" value="GO_Central"/>
</dbReference>
<dbReference type="PANTHER" id="PTHR13315:SF4">
    <property type="entry name" value="METALLOPHOSPHOESTERASE, ISOFORM E"/>
    <property type="match status" value="1"/>
</dbReference>
<keyword evidence="1" id="KW-0472">Membrane</keyword>
<dbReference type="Proteomes" id="UP000235145">
    <property type="component" value="Unassembled WGS sequence"/>
</dbReference>
<organism evidence="4 5">
    <name type="scientific">Lactuca sativa</name>
    <name type="common">Garden lettuce</name>
    <dbReference type="NCBI Taxonomy" id="4236"/>
    <lineage>
        <taxon>Eukaryota</taxon>
        <taxon>Viridiplantae</taxon>
        <taxon>Streptophyta</taxon>
        <taxon>Embryophyta</taxon>
        <taxon>Tracheophyta</taxon>
        <taxon>Spermatophyta</taxon>
        <taxon>Magnoliopsida</taxon>
        <taxon>eudicotyledons</taxon>
        <taxon>Gunneridae</taxon>
        <taxon>Pentapetalae</taxon>
        <taxon>asterids</taxon>
        <taxon>campanulids</taxon>
        <taxon>Asterales</taxon>
        <taxon>Asteraceae</taxon>
        <taxon>Cichorioideae</taxon>
        <taxon>Cichorieae</taxon>
        <taxon>Lactucinae</taxon>
        <taxon>Lactuca</taxon>
    </lineage>
</organism>
<evidence type="ECO:0000256" key="3">
    <source>
        <dbReference type="SAM" id="MobiDB-lite"/>
    </source>
</evidence>
<keyword evidence="5" id="KW-1185">Reference proteome</keyword>
<dbReference type="AlphaFoldDB" id="A0A9R1X0F8"/>
<proteinExistence type="predicted"/>
<sequence length="617" mass="70272">MEASERRHEDTNVVLKEHMNMMKEQHKMMIAQQASLRNHQASIQSLEVQVGQLTTLVNNKLSSQFPEKKVQSHVMAIDTEKEAISKFLEALEVEPRPSEPKPKKSKLENKEAAEMLDSRRDPDKFTSWARSAQKKIVYVPAYKPPLPFPSREHLSPLEREHLEFIQQIKEAEYSKAEGYKDDYSHDFVVLDMKEDPDVPIILGRPLLNTVVALVDICKSKLTLRVGDDKEIFGMEDRFQGYDVKSEVFNIDEDNELEELEKLMEEEIKTIDQVKRTKPRASVPFFVEVITYSKPTSWNSEEVRVALDQIPREANDILDILKAEQWNQDPIPLGEAAGVGSMKDADSVAMSEGNHDIGYAAYHSRMPQVINRYEKVFGSRNYNLTEGKVEFVVVDAQTLDSIISFQLLLLNLVTLEKINLPGHPQQNQTSVAWKFVTSVSSETHSPPRVLLTHIPLYRQDSTSCGSQRSSLIINQLKELHRIHKKQVELMEEMKGSKKPKLDLEEKMVNINELTKAHIQEHKGFGGNMNCADFWGPLSGWMMCCCSGHAFTDLGLIGPRLVIPLRMLQSKGHNEGCVYVVGAYKIYWTSCLKGSLPGKMVMRLVETIDESTSFYIFPP</sequence>
<feature type="coiled-coil region" evidence="2">
    <location>
        <begin position="249"/>
        <end position="276"/>
    </location>
</feature>
<evidence type="ECO:0000256" key="1">
    <source>
        <dbReference type="ARBA" id="ARBA00023136"/>
    </source>
</evidence>